<dbReference type="SUPFAM" id="SSF53756">
    <property type="entry name" value="UDP-Glycosyltransferase/glycogen phosphorylase"/>
    <property type="match status" value="2"/>
</dbReference>
<dbReference type="Proteomes" id="UP000030655">
    <property type="component" value="Unassembled WGS sequence"/>
</dbReference>
<dbReference type="STRING" id="1288291.A0A059F433"/>
<protein>
    <submittedName>
        <fullName evidence="2">Uncharacterized protein</fullName>
    </submittedName>
</protein>
<feature type="non-terminal residue" evidence="2">
    <location>
        <position position="1"/>
    </location>
</feature>
<organism evidence="2 3">
    <name type="scientific">Anncaliia algerae PRA339</name>
    <dbReference type="NCBI Taxonomy" id="1288291"/>
    <lineage>
        <taxon>Eukaryota</taxon>
        <taxon>Fungi</taxon>
        <taxon>Fungi incertae sedis</taxon>
        <taxon>Microsporidia</taxon>
        <taxon>Tubulinosematoidea</taxon>
        <taxon>Tubulinosematidae</taxon>
        <taxon>Anncaliia</taxon>
    </lineage>
</organism>
<feature type="region of interest" description="Disordered" evidence="1">
    <location>
        <begin position="156"/>
        <end position="189"/>
    </location>
</feature>
<evidence type="ECO:0000256" key="1">
    <source>
        <dbReference type="SAM" id="MobiDB-lite"/>
    </source>
</evidence>
<sequence length="455" mass="52352">WSNYKAVPVFVDKQLNQDSYNLYCNNILWPLLHSFDNLINNESKFQAYKEYNKLFCDRILEVAEENDVIWVHDYHLMLLPKMIKERKNVKVAFFLHTPFPSGEVFCNLPNSKDILKGLLLADKIGFHLPEYKSQFIDACKTCLSINDFIKNKEGNQSLPTNAAKETNQKNNSNKPMKQVNKSTNEVKEKSDDSLKVTKLCDSNFYNTVKGIRYSPSCIETFKKVSLSSIPIGIDPNMFREVLKKDKVQKRINELKNIFKNKKVILGVDRTDYIKGMPHRMKCYEKYLSKYKNNSTVYIQIAVPSRMDLFEYNKLVTDIKLYSTGINNDTGINNNKVLLYNKSVDFDELCALYSLADALLITSLRDGMNLVALEYIACQENKKGVLILSKFAGAVDTLPGCITVNPWSFEEVADKINGALSMNENEKSRRYSINKINIDKFTAVNWAKKNLEVLFK</sequence>
<dbReference type="VEuPathDB" id="MicrosporidiaDB:H312_00598"/>
<proteinExistence type="predicted"/>
<dbReference type="AlphaFoldDB" id="A0A059F433"/>
<evidence type="ECO:0000313" key="3">
    <source>
        <dbReference type="Proteomes" id="UP000030655"/>
    </source>
</evidence>
<dbReference type="PANTHER" id="PTHR10788">
    <property type="entry name" value="TREHALOSE-6-PHOSPHATE SYNTHASE"/>
    <property type="match status" value="1"/>
</dbReference>
<dbReference type="HOGENOM" id="CLU_002351_7_2_1"/>
<dbReference type="PANTHER" id="PTHR10788:SF106">
    <property type="entry name" value="BCDNA.GH08860"/>
    <property type="match status" value="1"/>
</dbReference>
<dbReference type="EMBL" id="KK365134">
    <property type="protein sequence ID" value="KCZ81955.1"/>
    <property type="molecule type" value="Genomic_DNA"/>
</dbReference>
<dbReference type="Gene3D" id="3.40.50.2000">
    <property type="entry name" value="Glycogen Phosphorylase B"/>
    <property type="match status" value="3"/>
</dbReference>
<feature type="compositionally biased region" description="Polar residues" evidence="1">
    <location>
        <begin position="156"/>
        <end position="183"/>
    </location>
</feature>
<dbReference type="CDD" id="cd03788">
    <property type="entry name" value="GT20_TPS"/>
    <property type="match status" value="1"/>
</dbReference>
<evidence type="ECO:0000313" key="2">
    <source>
        <dbReference type="EMBL" id="KCZ81955.1"/>
    </source>
</evidence>
<dbReference type="GO" id="GO:0004805">
    <property type="term" value="F:trehalose-phosphatase activity"/>
    <property type="evidence" value="ECO:0007669"/>
    <property type="project" value="TreeGrafter"/>
</dbReference>
<accession>A0A059F433</accession>
<keyword evidence="3" id="KW-1185">Reference proteome</keyword>
<dbReference type="OrthoDB" id="755951at2759"/>
<dbReference type="InterPro" id="IPR001830">
    <property type="entry name" value="Glyco_trans_20"/>
</dbReference>
<dbReference type="GO" id="GO:0003825">
    <property type="term" value="F:alpha,alpha-trehalose-phosphate synthase (UDP-forming) activity"/>
    <property type="evidence" value="ECO:0007669"/>
    <property type="project" value="TreeGrafter"/>
</dbReference>
<dbReference type="Pfam" id="PF00982">
    <property type="entry name" value="Glyco_transf_20"/>
    <property type="match status" value="1"/>
</dbReference>
<name>A0A059F433_9MICR</name>
<reference evidence="3" key="1">
    <citation type="submission" date="2013-02" db="EMBL/GenBank/DDBJ databases">
        <authorList>
            <consortium name="The Broad Institute Genome Sequencing Platform"/>
            <person name="Cuomo C."/>
            <person name="Becnel J."/>
            <person name="Sanscrainte N."/>
            <person name="Walker B."/>
            <person name="Young S.K."/>
            <person name="Zeng Q."/>
            <person name="Gargeya S."/>
            <person name="Fitzgerald M."/>
            <person name="Haas B."/>
            <person name="Abouelleil A."/>
            <person name="Alvarado L."/>
            <person name="Arachchi H.M."/>
            <person name="Berlin A.M."/>
            <person name="Chapman S.B."/>
            <person name="Dewar J."/>
            <person name="Goldberg J."/>
            <person name="Griggs A."/>
            <person name="Gujja S."/>
            <person name="Hansen M."/>
            <person name="Howarth C."/>
            <person name="Imamovic A."/>
            <person name="Larimer J."/>
            <person name="McCowan C."/>
            <person name="Murphy C."/>
            <person name="Neiman D."/>
            <person name="Pearson M."/>
            <person name="Priest M."/>
            <person name="Roberts A."/>
            <person name="Saif S."/>
            <person name="Shea T."/>
            <person name="Sisk P."/>
            <person name="Sykes S."/>
            <person name="Wortman J."/>
            <person name="Nusbaum C."/>
            <person name="Birren B."/>
        </authorList>
    </citation>
    <scope>NUCLEOTIDE SEQUENCE [LARGE SCALE GENOMIC DNA]</scope>
    <source>
        <strain evidence="3">PRA339</strain>
    </source>
</reference>
<reference evidence="2 3" key="2">
    <citation type="submission" date="2014-03" db="EMBL/GenBank/DDBJ databases">
        <title>The Genome Sequence of Anncaliia algerae insect isolate PRA339.</title>
        <authorList>
            <consortium name="The Broad Institute Genome Sequencing Platform"/>
            <consortium name="The Broad Institute Genome Sequencing Center for Infectious Disease"/>
            <person name="Cuomo C."/>
            <person name="Becnel J."/>
            <person name="Sanscrainte N."/>
            <person name="Walker B."/>
            <person name="Young S.K."/>
            <person name="Zeng Q."/>
            <person name="Gargeya S."/>
            <person name="Fitzgerald M."/>
            <person name="Haas B."/>
            <person name="Abouelleil A."/>
            <person name="Alvarado L."/>
            <person name="Arachchi H.M."/>
            <person name="Berlin A.M."/>
            <person name="Chapman S.B."/>
            <person name="Dewar J."/>
            <person name="Goldberg J."/>
            <person name="Griggs A."/>
            <person name="Gujja S."/>
            <person name="Hansen M."/>
            <person name="Howarth C."/>
            <person name="Imamovic A."/>
            <person name="Larimer J."/>
            <person name="McCowan C."/>
            <person name="Murphy C."/>
            <person name="Neiman D."/>
            <person name="Pearson M."/>
            <person name="Priest M."/>
            <person name="Roberts A."/>
            <person name="Saif S."/>
            <person name="Shea T."/>
            <person name="Sisk P."/>
            <person name="Sykes S."/>
            <person name="Wortman J."/>
            <person name="Nusbaum C."/>
            <person name="Birren B."/>
        </authorList>
    </citation>
    <scope>NUCLEOTIDE SEQUENCE [LARGE SCALE GENOMIC DNA]</scope>
    <source>
        <strain evidence="2 3">PRA339</strain>
    </source>
</reference>
<gene>
    <name evidence="2" type="ORF">H312_00598</name>
</gene>
<dbReference type="GO" id="GO:0005829">
    <property type="term" value="C:cytosol"/>
    <property type="evidence" value="ECO:0007669"/>
    <property type="project" value="TreeGrafter"/>
</dbReference>
<dbReference type="GO" id="GO:0005992">
    <property type="term" value="P:trehalose biosynthetic process"/>
    <property type="evidence" value="ECO:0007669"/>
    <property type="project" value="InterPro"/>
</dbReference>